<evidence type="ECO:0000256" key="1">
    <source>
        <dbReference type="SAM" id="Phobius"/>
    </source>
</evidence>
<evidence type="ECO:0000313" key="3">
    <source>
        <dbReference type="Proteomes" id="UP000286701"/>
    </source>
</evidence>
<reference evidence="2 3" key="1">
    <citation type="submission" date="2019-01" db="EMBL/GenBank/DDBJ databases">
        <title>Mucilaginibacter antarcticum sp. nov., isolated from antarctic soil.</title>
        <authorList>
            <person name="Yan Y.-Q."/>
            <person name="Du Z.-J."/>
        </authorList>
    </citation>
    <scope>NUCLEOTIDE SEQUENCE [LARGE SCALE GENOMIC DNA]</scope>
    <source>
        <strain evidence="2 3">F01003</strain>
    </source>
</reference>
<sequence>MKILTPAMHGIADYLMVLFLWSAPTLFVLPDDLARLAYAFGIAHLALTVCTDTTSGIFRFFSMPMHGLIEFGVIIILVTVSYTIFRYDERARGFFLTYAVLLLVLFLVTDYTDSEKPVRRFRGPTRVPGPNTAL</sequence>
<dbReference type="RefSeq" id="WP_128532932.1">
    <property type="nucleotide sequence ID" value="NZ_SBIW01000002.1"/>
</dbReference>
<dbReference type="EMBL" id="SBIW01000002">
    <property type="protein sequence ID" value="RWY55848.1"/>
    <property type="molecule type" value="Genomic_DNA"/>
</dbReference>
<dbReference type="OrthoDB" id="129082at2"/>
<organism evidence="2 3">
    <name type="scientific">Mucilaginibacter gilvus</name>
    <dbReference type="NCBI Taxonomy" id="2305909"/>
    <lineage>
        <taxon>Bacteria</taxon>
        <taxon>Pseudomonadati</taxon>
        <taxon>Bacteroidota</taxon>
        <taxon>Sphingobacteriia</taxon>
        <taxon>Sphingobacteriales</taxon>
        <taxon>Sphingobacteriaceae</taxon>
        <taxon>Mucilaginibacter</taxon>
    </lineage>
</organism>
<evidence type="ECO:0000313" key="2">
    <source>
        <dbReference type="EMBL" id="RWY55848.1"/>
    </source>
</evidence>
<keyword evidence="1" id="KW-1133">Transmembrane helix</keyword>
<comment type="caution">
    <text evidence="2">The sequence shown here is derived from an EMBL/GenBank/DDBJ whole genome shotgun (WGS) entry which is preliminary data.</text>
</comment>
<keyword evidence="1" id="KW-0812">Transmembrane</keyword>
<proteinExistence type="predicted"/>
<feature type="transmembrane region" description="Helical" evidence="1">
    <location>
        <begin position="68"/>
        <end position="87"/>
    </location>
</feature>
<name>A0A444MTH8_9SPHI</name>
<protein>
    <submittedName>
        <fullName evidence="2">Uncharacterized protein</fullName>
    </submittedName>
</protein>
<gene>
    <name evidence="2" type="ORF">EPL05_05615</name>
</gene>
<feature type="transmembrane region" description="Helical" evidence="1">
    <location>
        <begin position="93"/>
        <end position="112"/>
    </location>
</feature>
<accession>A0A444MTH8</accession>
<dbReference type="AlphaFoldDB" id="A0A444MTH8"/>
<keyword evidence="1" id="KW-0472">Membrane</keyword>
<feature type="transmembrane region" description="Helical" evidence="1">
    <location>
        <begin position="36"/>
        <end position="61"/>
    </location>
</feature>
<dbReference type="Proteomes" id="UP000286701">
    <property type="component" value="Unassembled WGS sequence"/>
</dbReference>
<feature type="transmembrane region" description="Helical" evidence="1">
    <location>
        <begin position="12"/>
        <end position="30"/>
    </location>
</feature>
<keyword evidence="3" id="KW-1185">Reference proteome</keyword>